<dbReference type="Gene3D" id="3.90.190.20">
    <property type="entry name" value="Mur ligase, C-terminal domain"/>
    <property type="match status" value="1"/>
</dbReference>
<keyword evidence="4 11" id="KW-0132">Cell division</keyword>
<evidence type="ECO:0000256" key="5">
    <source>
        <dbReference type="ARBA" id="ARBA00022741"/>
    </source>
</evidence>
<comment type="caution">
    <text evidence="16">The sequence shown here is derived from an EMBL/GenBank/DDBJ whole genome shotgun (WGS) entry which is preliminary data.</text>
</comment>
<dbReference type="UniPathway" id="UPA00219"/>
<dbReference type="RefSeq" id="WP_125015777.1">
    <property type="nucleotide sequence ID" value="NZ_QWEZ01000001.1"/>
</dbReference>
<dbReference type="PANTHER" id="PTHR23135">
    <property type="entry name" value="MUR LIGASE FAMILY MEMBER"/>
    <property type="match status" value="1"/>
</dbReference>
<keyword evidence="11" id="KW-0460">Magnesium</keyword>
<evidence type="ECO:0000256" key="10">
    <source>
        <dbReference type="ARBA" id="ARBA00023316"/>
    </source>
</evidence>
<comment type="pathway">
    <text evidence="11 12">Cell wall biogenesis; peptidoglycan biosynthesis.</text>
</comment>
<dbReference type="NCBIfam" id="TIGR01085">
    <property type="entry name" value="murE"/>
    <property type="match status" value="1"/>
</dbReference>
<reference evidence="16 17" key="2">
    <citation type="submission" date="2018-12" db="EMBL/GenBank/DDBJ databases">
        <title>Simiduia agarivorans gen. nov., sp. nov., a marine, agarolytic bacterium isolated from shallow coastal water from Keelung, Taiwan.</title>
        <authorList>
            <person name="Shieh W.Y."/>
        </authorList>
    </citation>
    <scope>NUCLEOTIDE SEQUENCE [LARGE SCALE GENOMIC DNA]</scope>
    <source>
        <strain evidence="16 17">GTF-13</strain>
    </source>
</reference>
<comment type="PTM">
    <text evidence="11">Carboxylation is probably crucial for Mg(2+) binding and, consequently, for the gamma-phosphate positioning of ATP.</text>
</comment>
<dbReference type="Gene3D" id="3.40.1190.10">
    <property type="entry name" value="Mur-like, catalytic domain"/>
    <property type="match status" value="1"/>
</dbReference>
<keyword evidence="5 11" id="KW-0547">Nucleotide-binding</keyword>
<dbReference type="GO" id="GO:0051301">
    <property type="term" value="P:cell division"/>
    <property type="evidence" value="ECO:0007669"/>
    <property type="project" value="UniProtKB-KW"/>
</dbReference>
<accession>A0A3P3VV93</accession>
<dbReference type="NCBIfam" id="NF001124">
    <property type="entry name" value="PRK00139.1-2"/>
    <property type="match status" value="1"/>
</dbReference>
<keyword evidence="17" id="KW-1185">Reference proteome</keyword>
<keyword evidence="9 11" id="KW-0131">Cell cycle</keyword>
<name>A0A3P3VV93_9GAMM</name>
<comment type="similarity">
    <text evidence="1 11">Belongs to the MurCDEF family. MurE subfamily.</text>
</comment>
<feature type="binding site" evidence="11">
    <location>
        <position position="198"/>
    </location>
    <ligand>
        <name>UDP-N-acetyl-alpha-D-muramoyl-L-alanyl-D-glutamate</name>
        <dbReference type="ChEBI" id="CHEBI:83900"/>
    </ligand>
</feature>
<keyword evidence="2 11" id="KW-0963">Cytoplasm</keyword>
<dbReference type="InterPro" id="IPR004101">
    <property type="entry name" value="Mur_ligase_C"/>
</dbReference>
<evidence type="ECO:0000313" key="17">
    <source>
        <dbReference type="Proteomes" id="UP000280792"/>
    </source>
</evidence>
<keyword evidence="7 11" id="KW-0133">Cell shape</keyword>
<dbReference type="InterPro" id="IPR036565">
    <property type="entry name" value="Mur-like_cat_sf"/>
</dbReference>
<dbReference type="InterPro" id="IPR036615">
    <property type="entry name" value="Mur_ligase_C_dom_sf"/>
</dbReference>
<proteinExistence type="inferred from homology"/>
<feature type="domain" description="Mur ligase C-terminal" evidence="14">
    <location>
        <begin position="343"/>
        <end position="471"/>
    </location>
</feature>
<feature type="modified residue" description="N6-carboxylysine" evidence="11">
    <location>
        <position position="230"/>
    </location>
</feature>
<feature type="binding site" evidence="11">
    <location>
        <begin position="121"/>
        <end position="127"/>
    </location>
    <ligand>
        <name>ATP</name>
        <dbReference type="ChEBI" id="CHEBI:30616"/>
    </ligand>
</feature>
<dbReference type="Pfam" id="PF02875">
    <property type="entry name" value="Mur_ligase_C"/>
    <property type="match status" value="1"/>
</dbReference>
<dbReference type="SUPFAM" id="SSF63418">
    <property type="entry name" value="MurE/MurF N-terminal domain"/>
    <property type="match status" value="1"/>
</dbReference>
<evidence type="ECO:0000256" key="7">
    <source>
        <dbReference type="ARBA" id="ARBA00022960"/>
    </source>
</evidence>
<dbReference type="Proteomes" id="UP000280792">
    <property type="component" value="Unassembled WGS sequence"/>
</dbReference>
<feature type="binding site" evidence="11">
    <location>
        <position position="162"/>
    </location>
    <ligand>
        <name>UDP-N-acetyl-alpha-D-muramoyl-L-alanyl-D-glutamate</name>
        <dbReference type="ChEBI" id="CHEBI:83900"/>
    </ligand>
</feature>
<comment type="caution">
    <text evidence="11">Lacks conserved residue(s) required for the propagation of feature annotation.</text>
</comment>
<dbReference type="GO" id="GO:0004326">
    <property type="term" value="F:tetrahydrofolylpolyglutamate synthase activity"/>
    <property type="evidence" value="ECO:0007669"/>
    <property type="project" value="InterPro"/>
</dbReference>
<dbReference type="InterPro" id="IPR035911">
    <property type="entry name" value="MurE/MurF_N"/>
</dbReference>
<feature type="binding site" evidence="11">
    <location>
        <begin position="416"/>
        <end position="419"/>
    </location>
    <ligand>
        <name>meso-2,6-diaminopimelate</name>
        <dbReference type="ChEBI" id="CHEBI:57791"/>
    </ligand>
</feature>
<evidence type="ECO:0000256" key="11">
    <source>
        <dbReference type="HAMAP-Rule" id="MF_00208"/>
    </source>
</evidence>
<evidence type="ECO:0000259" key="15">
    <source>
        <dbReference type="Pfam" id="PF08245"/>
    </source>
</evidence>
<dbReference type="InterPro" id="IPR013221">
    <property type="entry name" value="Mur_ligase_cen"/>
</dbReference>
<evidence type="ECO:0000256" key="2">
    <source>
        <dbReference type="ARBA" id="ARBA00022490"/>
    </source>
</evidence>
<evidence type="ECO:0000313" key="16">
    <source>
        <dbReference type="EMBL" id="RRJ85349.1"/>
    </source>
</evidence>
<comment type="cofactor">
    <cofactor evidence="11">
        <name>Mg(2+)</name>
        <dbReference type="ChEBI" id="CHEBI:18420"/>
    </cofactor>
</comment>
<comment type="function">
    <text evidence="11">Catalyzes the addition of meso-diaminopimelic acid to the nucleotide precursor UDP-N-acetylmuramoyl-L-alanyl-D-glutamate (UMAG) in the biosynthesis of bacterial cell-wall peptidoglycan.</text>
</comment>
<organism evidence="16 17">
    <name type="scientific">Aestuariirhabdus litorea</name>
    <dbReference type="NCBI Taxonomy" id="2528527"/>
    <lineage>
        <taxon>Bacteria</taxon>
        <taxon>Pseudomonadati</taxon>
        <taxon>Pseudomonadota</taxon>
        <taxon>Gammaproteobacteria</taxon>
        <taxon>Oceanospirillales</taxon>
        <taxon>Aestuariirhabdaceae</taxon>
        <taxon>Aestuariirhabdus</taxon>
    </lineage>
</organism>
<feature type="binding site" evidence="11">
    <location>
        <position position="469"/>
    </location>
    <ligand>
        <name>meso-2,6-diaminopimelate</name>
        <dbReference type="ChEBI" id="CHEBI:57791"/>
    </ligand>
</feature>
<dbReference type="PANTHER" id="PTHR23135:SF4">
    <property type="entry name" value="UDP-N-ACETYLMURAMOYL-L-ALANYL-D-GLUTAMATE--2,6-DIAMINOPIMELATE LIGASE MURE HOMOLOG, CHLOROPLASTIC"/>
    <property type="match status" value="1"/>
</dbReference>
<reference evidence="16 17" key="1">
    <citation type="submission" date="2018-08" db="EMBL/GenBank/DDBJ databases">
        <authorList>
            <person name="Khan S.A."/>
        </authorList>
    </citation>
    <scope>NUCLEOTIDE SEQUENCE [LARGE SCALE GENOMIC DNA]</scope>
    <source>
        <strain evidence="16 17">GTF-13</strain>
    </source>
</reference>
<evidence type="ECO:0000256" key="4">
    <source>
        <dbReference type="ARBA" id="ARBA00022618"/>
    </source>
</evidence>
<evidence type="ECO:0000256" key="12">
    <source>
        <dbReference type="RuleBase" id="RU004135"/>
    </source>
</evidence>
<feature type="binding site" evidence="11">
    <location>
        <begin position="163"/>
        <end position="164"/>
    </location>
    <ligand>
        <name>UDP-N-acetyl-alpha-D-muramoyl-L-alanyl-D-glutamate</name>
        <dbReference type="ChEBI" id="CHEBI:83900"/>
    </ligand>
</feature>
<evidence type="ECO:0000256" key="6">
    <source>
        <dbReference type="ARBA" id="ARBA00022840"/>
    </source>
</evidence>
<dbReference type="GO" id="GO:0000287">
    <property type="term" value="F:magnesium ion binding"/>
    <property type="evidence" value="ECO:0007669"/>
    <property type="project" value="UniProtKB-UniRule"/>
</dbReference>
<feature type="domain" description="Mur ligase N-terminal catalytic" evidence="13">
    <location>
        <begin position="29"/>
        <end position="106"/>
    </location>
</feature>
<dbReference type="InterPro" id="IPR000713">
    <property type="entry name" value="Mur_ligase_N"/>
</dbReference>
<dbReference type="SUPFAM" id="SSF53623">
    <property type="entry name" value="MurD-like peptide ligases, catalytic domain"/>
    <property type="match status" value="1"/>
</dbReference>
<feature type="binding site" evidence="11">
    <location>
        <position position="392"/>
    </location>
    <ligand>
        <name>meso-2,6-diaminopimelate</name>
        <dbReference type="ChEBI" id="CHEBI:57791"/>
    </ligand>
</feature>
<feature type="short sequence motif" description="Meso-diaminopimelate recognition motif" evidence="11">
    <location>
        <begin position="416"/>
        <end position="419"/>
    </location>
</feature>
<evidence type="ECO:0000256" key="8">
    <source>
        <dbReference type="ARBA" id="ARBA00022984"/>
    </source>
</evidence>
<keyword evidence="8 11" id="KW-0573">Peptidoglycan synthesis</keyword>
<dbReference type="HAMAP" id="MF_00208">
    <property type="entry name" value="MurE"/>
    <property type="match status" value="1"/>
</dbReference>
<keyword evidence="6 11" id="KW-0067">ATP-binding</keyword>
<feature type="binding site" evidence="11">
    <location>
        <position position="36"/>
    </location>
    <ligand>
        <name>UDP-N-acetyl-alpha-D-muramoyl-L-alanyl-D-glutamate</name>
        <dbReference type="ChEBI" id="CHEBI:83900"/>
    </ligand>
</feature>
<feature type="domain" description="Mur ligase central" evidence="15">
    <location>
        <begin position="119"/>
        <end position="320"/>
    </location>
</feature>
<evidence type="ECO:0000259" key="14">
    <source>
        <dbReference type="Pfam" id="PF02875"/>
    </source>
</evidence>
<dbReference type="AlphaFoldDB" id="A0A3P3VV93"/>
<evidence type="ECO:0000256" key="9">
    <source>
        <dbReference type="ARBA" id="ARBA00023306"/>
    </source>
</evidence>
<keyword evidence="3 11" id="KW-0436">Ligase</keyword>
<dbReference type="GO" id="GO:0071555">
    <property type="term" value="P:cell wall organization"/>
    <property type="evidence" value="ECO:0007669"/>
    <property type="project" value="UniProtKB-KW"/>
</dbReference>
<dbReference type="GO" id="GO:0005524">
    <property type="term" value="F:ATP binding"/>
    <property type="evidence" value="ECO:0007669"/>
    <property type="project" value="UniProtKB-UniRule"/>
</dbReference>
<dbReference type="GO" id="GO:0008765">
    <property type="term" value="F:UDP-N-acetylmuramoylalanyl-D-glutamate-2,6-diaminopimelate ligase activity"/>
    <property type="evidence" value="ECO:0007669"/>
    <property type="project" value="UniProtKB-UniRule"/>
</dbReference>
<sequence>MTPRIQPLSQLLSTYLPERQLGLLTELSVAGICLDSRQVADGDLFMALAGTQVDGRQFIDDAIAAGAVAVVAQTEEAVPTLEWRNKVAVVGLPSLAQQAGSIVSAFYGNPSHALNIYGVTGTNGKTSCSHYLAQILESLGVRCGVMGTLGLGFIGNLQSSLNTTADLVTTHRFMAELVDAGVLNLSMEASSHGLEQGRTSGVGFTTAIFTNLTRDHLDYHGSMEEYARAKAMLFSTPSLKYAVINEDDRYASLMKTQLRNGVEALGYSLRPGTADIYPRDVQFLAEGIRAILVTPWGEVELNTPLLGAFNLANLIAVIGALGLQGYPLNDLLQAANSLKAVDGRMQRFGGGGRPLVIVDYAHTPDALESLLAAVATHCEGRVTCLFGCGGDRDPGKRPLMLKAALKGAGSVIVTSDNPRSEDPEQIIADVLLGADEAARSRTLSMGDRAAAIAAAVSTASPQDIVVVAGKGHEAYQEIKGVRYPFSDQQQVELALQQWQGAQS</sequence>
<dbReference type="InterPro" id="IPR018109">
    <property type="entry name" value="Folylpolyglutamate_synth_CS"/>
</dbReference>
<dbReference type="GO" id="GO:0009252">
    <property type="term" value="P:peptidoglycan biosynthetic process"/>
    <property type="evidence" value="ECO:0007669"/>
    <property type="project" value="UniProtKB-UniRule"/>
</dbReference>
<dbReference type="Gene3D" id="3.40.1390.10">
    <property type="entry name" value="MurE/MurF, N-terminal domain"/>
    <property type="match status" value="1"/>
</dbReference>
<dbReference type="GO" id="GO:0005737">
    <property type="term" value="C:cytoplasm"/>
    <property type="evidence" value="ECO:0007669"/>
    <property type="project" value="UniProtKB-SubCell"/>
</dbReference>
<dbReference type="Pfam" id="PF08245">
    <property type="entry name" value="Mur_ligase_M"/>
    <property type="match status" value="1"/>
</dbReference>
<dbReference type="InterPro" id="IPR005761">
    <property type="entry name" value="UDP-N-AcMur-Glu-dNH2Pim_ligase"/>
</dbReference>
<dbReference type="SUPFAM" id="SSF53244">
    <property type="entry name" value="MurD-like peptide ligases, peptide-binding domain"/>
    <property type="match status" value="1"/>
</dbReference>
<keyword evidence="10 11" id="KW-0961">Cell wall biogenesis/degradation</keyword>
<feature type="binding site" evidence="11">
    <location>
        <position position="190"/>
    </location>
    <ligand>
        <name>UDP-N-acetyl-alpha-D-muramoyl-L-alanyl-D-glutamate</name>
        <dbReference type="ChEBI" id="CHEBI:83900"/>
    </ligand>
</feature>
<comment type="catalytic activity">
    <reaction evidence="11">
        <text>UDP-N-acetyl-alpha-D-muramoyl-L-alanyl-D-glutamate + meso-2,6-diaminopimelate + ATP = UDP-N-acetyl-alpha-D-muramoyl-L-alanyl-gamma-D-glutamyl-meso-2,6-diaminopimelate + ADP + phosphate + H(+)</text>
        <dbReference type="Rhea" id="RHEA:23676"/>
        <dbReference type="ChEBI" id="CHEBI:15378"/>
        <dbReference type="ChEBI" id="CHEBI:30616"/>
        <dbReference type="ChEBI" id="CHEBI:43474"/>
        <dbReference type="ChEBI" id="CHEBI:57791"/>
        <dbReference type="ChEBI" id="CHEBI:83900"/>
        <dbReference type="ChEBI" id="CHEBI:83905"/>
        <dbReference type="ChEBI" id="CHEBI:456216"/>
        <dbReference type="EC" id="6.3.2.13"/>
    </reaction>
</comment>
<feature type="binding site" evidence="11">
    <location>
        <position position="473"/>
    </location>
    <ligand>
        <name>meso-2,6-diaminopimelate</name>
        <dbReference type="ChEBI" id="CHEBI:57791"/>
    </ligand>
</feature>
<feature type="binding site" evidence="11">
    <location>
        <position position="34"/>
    </location>
    <ligand>
        <name>UDP-N-acetyl-alpha-D-muramoyl-L-alanyl-D-glutamate</name>
        <dbReference type="ChEBI" id="CHEBI:83900"/>
    </ligand>
</feature>
<dbReference type="NCBIfam" id="NF001126">
    <property type="entry name" value="PRK00139.1-4"/>
    <property type="match status" value="1"/>
</dbReference>
<dbReference type="Pfam" id="PF01225">
    <property type="entry name" value="Mur_ligase"/>
    <property type="match status" value="1"/>
</dbReference>
<protein>
    <recommendedName>
        <fullName evidence="11">UDP-N-acetylmuramoyl-L-alanyl-D-glutamate--2,6-diaminopimelate ligase</fullName>
        <ecNumber evidence="11">6.3.2.13</ecNumber>
    </recommendedName>
    <alternativeName>
        <fullName evidence="11">Meso-A2pm-adding enzyme</fullName>
    </alternativeName>
    <alternativeName>
        <fullName evidence="11">Meso-diaminopimelate-adding enzyme</fullName>
    </alternativeName>
    <alternativeName>
        <fullName evidence="11">UDP-MurNAc-L-Ala-D-Glu:meso-diaminopimelate ligase</fullName>
    </alternativeName>
    <alternativeName>
        <fullName evidence="11">UDP-MurNAc-tripeptide synthetase</fullName>
    </alternativeName>
    <alternativeName>
        <fullName evidence="11">UDP-N-acetylmuramyl-tripeptide synthetase</fullName>
    </alternativeName>
</protein>
<dbReference type="GO" id="GO:0008360">
    <property type="term" value="P:regulation of cell shape"/>
    <property type="evidence" value="ECO:0007669"/>
    <property type="project" value="UniProtKB-KW"/>
</dbReference>
<dbReference type="PROSITE" id="PS01011">
    <property type="entry name" value="FOLYLPOLYGLU_SYNT_1"/>
    <property type="match status" value="1"/>
</dbReference>
<comment type="subcellular location">
    <subcellularLocation>
        <location evidence="11 12">Cytoplasm</location>
    </subcellularLocation>
</comment>
<dbReference type="EMBL" id="QWEZ01000001">
    <property type="protein sequence ID" value="RRJ85349.1"/>
    <property type="molecule type" value="Genomic_DNA"/>
</dbReference>
<evidence type="ECO:0000259" key="13">
    <source>
        <dbReference type="Pfam" id="PF01225"/>
    </source>
</evidence>
<dbReference type="EC" id="6.3.2.13" evidence="11"/>
<evidence type="ECO:0000256" key="1">
    <source>
        <dbReference type="ARBA" id="ARBA00005898"/>
    </source>
</evidence>
<gene>
    <name evidence="11" type="primary">murE</name>
    <name evidence="16" type="ORF">D0544_09910</name>
</gene>
<feature type="binding site" evidence="11">
    <location>
        <position position="196"/>
    </location>
    <ligand>
        <name>UDP-N-acetyl-alpha-D-muramoyl-L-alanyl-D-glutamate</name>
        <dbReference type="ChEBI" id="CHEBI:83900"/>
    </ligand>
</feature>
<evidence type="ECO:0000256" key="3">
    <source>
        <dbReference type="ARBA" id="ARBA00022598"/>
    </source>
</evidence>